<comment type="caution">
    <text evidence="15">The sequence shown here is derived from an EMBL/GenBank/DDBJ whole genome shotgun (WGS) entry which is preliminary data.</text>
</comment>
<dbReference type="PATRIC" id="fig|29536.5.peg.2650"/>
<dbReference type="InterPro" id="IPR045187">
    <property type="entry name" value="CcO_II"/>
</dbReference>
<dbReference type="Proteomes" id="UP000093807">
    <property type="component" value="Unassembled WGS sequence"/>
</dbReference>
<keyword evidence="5" id="KW-0679">Respiratory chain</keyword>
<evidence type="ECO:0000256" key="12">
    <source>
        <dbReference type="SAM" id="Phobius"/>
    </source>
</evidence>
<feature type="domain" description="Cytochrome oxidase subunit II transmembrane region profile" evidence="14">
    <location>
        <begin position="66"/>
        <end position="161"/>
    </location>
</feature>
<dbReference type="PANTHER" id="PTHR22888:SF9">
    <property type="entry name" value="CYTOCHROME C OXIDASE SUBUNIT 2"/>
    <property type="match status" value="1"/>
</dbReference>
<feature type="domain" description="Cytochrome oxidase subunit II copper A binding" evidence="13">
    <location>
        <begin position="164"/>
        <end position="344"/>
    </location>
</feature>
<feature type="transmembrane region" description="Helical" evidence="12">
    <location>
        <begin position="48"/>
        <end position="67"/>
    </location>
</feature>
<dbReference type="Pfam" id="PF02790">
    <property type="entry name" value="COX2_TM"/>
    <property type="match status" value="1"/>
</dbReference>
<dbReference type="InterPro" id="IPR036257">
    <property type="entry name" value="Cyt_c_oxidase_su2_TM_sf"/>
</dbReference>
<protein>
    <recommendedName>
        <fullName evidence="3">cytochrome-c oxidase</fullName>
        <ecNumber evidence="3">7.1.1.9</ecNumber>
    </recommendedName>
    <alternativeName>
        <fullName evidence="11">Cytochrome c oxidase polypeptide II</fullName>
    </alternativeName>
</protein>
<dbReference type="Gene3D" id="1.10.287.90">
    <property type="match status" value="1"/>
</dbReference>
<dbReference type="PANTHER" id="PTHR22888">
    <property type="entry name" value="CYTOCHROME C OXIDASE, SUBUNIT II"/>
    <property type="match status" value="1"/>
</dbReference>
<dbReference type="GO" id="GO:0016020">
    <property type="term" value="C:membrane"/>
    <property type="evidence" value="ECO:0007669"/>
    <property type="project" value="UniProtKB-SubCell"/>
</dbReference>
<gene>
    <name evidence="15" type="primary">coxM</name>
    <name evidence="15" type="ORF">FLB_25500</name>
</gene>
<keyword evidence="7" id="KW-1278">Translocase</keyword>
<evidence type="ECO:0000256" key="9">
    <source>
        <dbReference type="ARBA" id="ARBA00022989"/>
    </source>
</evidence>
<dbReference type="InterPro" id="IPR008972">
    <property type="entry name" value="Cupredoxin"/>
</dbReference>
<dbReference type="InterPro" id="IPR011759">
    <property type="entry name" value="Cyt_c_oxidase_su2_TM_dom"/>
</dbReference>
<feature type="transmembrane region" description="Helical" evidence="12">
    <location>
        <begin position="6"/>
        <end position="27"/>
    </location>
</feature>
<dbReference type="GO" id="GO:0004129">
    <property type="term" value="F:cytochrome-c oxidase activity"/>
    <property type="evidence" value="ECO:0007669"/>
    <property type="project" value="UniProtKB-EC"/>
</dbReference>
<proteinExistence type="inferred from homology"/>
<evidence type="ECO:0000256" key="1">
    <source>
        <dbReference type="ARBA" id="ARBA00004141"/>
    </source>
</evidence>
<keyword evidence="9 12" id="KW-1133">Transmembrane helix</keyword>
<dbReference type="GO" id="GO:0042773">
    <property type="term" value="P:ATP synthesis coupled electron transport"/>
    <property type="evidence" value="ECO:0007669"/>
    <property type="project" value="TreeGrafter"/>
</dbReference>
<evidence type="ECO:0000256" key="10">
    <source>
        <dbReference type="ARBA" id="ARBA00023136"/>
    </source>
</evidence>
<dbReference type="PROSITE" id="PS50999">
    <property type="entry name" value="COX2_TM"/>
    <property type="match status" value="1"/>
</dbReference>
<name>A0A199XNE8_9FLAO</name>
<dbReference type="RefSeq" id="WP_064716310.1">
    <property type="nucleotide sequence ID" value="NZ_JMTM01000070.1"/>
</dbReference>
<keyword evidence="16" id="KW-1185">Reference proteome</keyword>
<evidence type="ECO:0000256" key="3">
    <source>
        <dbReference type="ARBA" id="ARBA00012949"/>
    </source>
</evidence>
<comment type="similarity">
    <text evidence="2">Belongs to the cytochrome c oxidase subunit 2 family.</text>
</comment>
<evidence type="ECO:0000256" key="8">
    <source>
        <dbReference type="ARBA" id="ARBA00022982"/>
    </source>
</evidence>
<dbReference type="SUPFAM" id="SSF81464">
    <property type="entry name" value="Cytochrome c oxidase subunit II-like, transmembrane region"/>
    <property type="match status" value="1"/>
</dbReference>
<dbReference type="OrthoDB" id="9781261at2"/>
<dbReference type="EC" id="7.1.1.9" evidence="3"/>
<feature type="transmembrane region" description="Helical" evidence="12">
    <location>
        <begin position="133"/>
        <end position="154"/>
    </location>
</feature>
<dbReference type="EMBL" id="JMTM01000070">
    <property type="protein sequence ID" value="OAZ02879.1"/>
    <property type="molecule type" value="Genomic_DNA"/>
</dbReference>
<accession>A0A199XNE8</accession>
<evidence type="ECO:0000256" key="11">
    <source>
        <dbReference type="ARBA" id="ARBA00031389"/>
    </source>
</evidence>
<evidence type="ECO:0000259" key="14">
    <source>
        <dbReference type="PROSITE" id="PS50999"/>
    </source>
</evidence>
<dbReference type="GO" id="GO:0005507">
    <property type="term" value="F:copper ion binding"/>
    <property type="evidence" value="ECO:0007669"/>
    <property type="project" value="InterPro"/>
</dbReference>
<evidence type="ECO:0000256" key="7">
    <source>
        <dbReference type="ARBA" id="ARBA00022967"/>
    </source>
</evidence>
<evidence type="ECO:0000256" key="4">
    <source>
        <dbReference type="ARBA" id="ARBA00022448"/>
    </source>
</evidence>
<evidence type="ECO:0000256" key="2">
    <source>
        <dbReference type="ARBA" id="ARBA00007866"/>
    </source>
</evidence>
<evidence type="ECO:0000313" key="16">
    <source>
        <dbReference type="Proteomes" id="UP000093807"/>
    </source>
</evidence>
<dbReference type="SUPFAM" id="SSF49503">
    <property type="entry name" value="Cupredoxins"/>
    <property type="match status" value="1"/>
</dbReference>
<keyword evidence="8" id="KW-0249">Electron transport</keyword>
<keyword evidence="6 12" id="KW-0812">Transmembrane</keyword>
<sequence length="384" mass="43024">MTSLLVIIVLVLLAVALWQLTKIFDLTQVGSKSDDSQIATDNDNNIQGYLMFGFLAFIYIFTIYGLLKWGDLPLHTPASEHGGTVDNLMNITWVLIFTVQAITQVLLHYFAFKYRGSKDKKALYFADNNKLEAVWSVIPAVVLAGLILYGLYAWTNIMFIDDEEDTVVIELYAQQFKWTARYAGADQVLGKANVRLIDGVNSVGMDLADKNAQDDFLATEIHIPKGKKIHFKMRSQDVLHSAYMPHFRAQMNCVPGMVTEFAFTPIYTTSEYRELPFMVEKVARINDLRSKKSTELVAKGGTALDPYTFDYLLLCNKICGASHYNMQMKVVVDSPEDYKKWLSDKVALVKEYKASKETPAAEGASGSDSLNVAKEPAAVKVAMK</sequence>
<evidence type="ECO:0000313" key="15">
    <source>
        <dbReference type="EMBL" id="OAZ02879.1"/>
    </source>
</evidence>
<keyword evidence="15" id="KW-0560">Oxidoreductase</keyword>
<evidence type="ECO:0000256" key="6">
    <source>
        <dbReference type="ARBA" id="ARBA00022692"/>
    </source>
</evidence>
<keyword evidence="10 12" id="KW-0472">Membrane</keyword>
<reference evidence="15 16" key="1">
    <citation type="submission" date="2016-06" db="EMBL/GenBank/DDBJ databases">
        <title>Draft genome sequence of Flavobacterium succinicans strain DD5b.</title>
        <authorList>
            <person name="Poehlein A."/>
            <person name="Daniel R."/>
            <person name="Simeonova D.D."/>
        </authorList>
    </citation>
    <scope>NUCLEOTIDE SEQUENCE [LARGE SCALE GENOMIC DNA]</scope>
    <source>
        <strain evidence="15 16">DD5b</strain>
    </source>
</reference>
<evidence type="ECO:0000256" key="5">
    <source>
        <dbReference type="ARBA" id="ARBA00022660"/>
    </source>
</evidence>
<evidence type="ECO:0000259" key="13">
    <source>
        <dbReference type="PROSITE" id="PS50857"/>
    </source>
</evidence>
<dbReference type="Gene3D" id="2.60.40.420">
    <property type="entry name" value="Cupredoxins - blue copper proteins"/>
    <property type="match status" value="1"/>
</dbReference>
<comment type="subcellular location">
    <subcellularLocation>
        <location evidence="1">Membrane</location>
        <topology evidence="1">Multi-pass membrane protein</topology>
    </subcellularLocation>
</comment>
<dbReference type="GO" id="GO:0016491">
    <property type="term" value="F:oxidoreductase activity"/>
    <property type="evidence" value="ECO:0007669"/>
    <property type="project" value="UniProtKB-KW"/>
</dbReference>
<organism evidence="15 16">
    <name type="scientific">Flavobacterium succinicans</name>
    <dbReference type="NCBI Taxonomy" id="29536"/>
    <lineage>
        <taxon>Bacteria</taxon>
        <taxon>Pseudomonadati</taxon>
        <taxon>Bacteroidota</taxon>
        <taxon>Flavobacteriia</taxon>
        <taxon>Flavobacteriales</taxon>
        <taxon>Flavobacteriaceae</taxon>
        <taxon>Flavobacterium</taxon>
    </lineage>
</organism>
<dbReference type="InterPro" id="IPR002429">
    <property type="entry name" value="CcO_II-like_C"/>
</dbReference>
<dbReference type="PROSITE" id="PS50857">
    <property type="entry name" value="COX2_CUA"/>
    <property type="match status" value="1"/>
</dbReference>
<feature type="transmembrane region" description="Helical" evidence="12">
    <location>
        <begin position="91"/>
        <end position="112"/>
    </location>
</feature>
<dbReference type="AlphaFoldDB" id="A0A199XNE8"/>
<keyword evidence="4" id="KW-0813">Transport</keyword>